<sequence>MNQGEFFKHLAWVHIVSCIIAFLEKRGVAPLSHAERFFLYRKVENYLNGQEEVCKDPAFGSYEIDNKTISFRMNPLNAVGGEKRIIMVCEMDTNPGTVEINRNLQMTQEINRMIFS</sequence>
<dbReference type="EMBL" id="MGFD01000053">
    <property type="protein sequence ID" value="OGL97312.1"/>
    <property type="molecule type" value="Genomic_DNA"/>
</dbReference>
<reference evidence="1 2" key="1">
    <citation type="journal article" date="2016" name="Nat. Commun.">
        <title>Thousands of microbial genomes shed light on interconnected biogeochemical processes in an aquifer system.</title>
        <authorList>
            <person name="Anantharaman K."/>
            <person name="Brown C.T."/>
            <person name="Hug L.A."/>
            <person name="Sharon I."/>
            <person name="Castelle C.J."/>
            <person name="Probst A.J."/>
            <person name="Thomas B.C."/>
            <person name="Singh A."/>
            <person name="Wilkins M.J."/>
            <person name="Karaoz U."/>
            <person name="Brodie E.L."/>
            <person name="Williams K.H."/>
            <person name="Hubbard S.S."/>
            <person name="Banfield J.F."/>
        </authorList>
    </citation>
    <scope>NUCLEOTIDE SEQUENCE [LARGE SCALE GENOMIC DNA]</scope>
</reference>
<gene>
    <name evidence="1" type="ORF">A2318_02450</name>
</gene>
<dbReference type="Proteomes" id="UP000177331">
    <property type="component" value="Unassembled WGS sequence"/>
</dbReference>
<evidence type="ECO:0000313" key="2">
    <source>
        <dbReference type="Proteomes" id="UP000177331"/>
    </source>
</evidence>
<dbReference type="STRING" id="1802421.A2318_02450"/>
<name>A0A1F7W3C2_9BACT</name>
<proteinExistence type="predicted"/>
<protein>
    <submittedName>
        <fullName evidence="1">Uncharacterized protein</fullName>
    </submittedName>
</protein>
<dbReference type="AlphaFoldDB" id="A0A1F7W3C2"/>
<accession>A0A1F7W3C2</accession>
<comment type="caution">
    <text evidence="1">The sequence shown here is derived from an EMBL/GenBank/DDBJ whole genome shotgun (WGS) entry which is preliminary data.</text>
</comment>
<organism evidence="1 2">
    <name type="scientific">Candidatus Uhrbacteria bacterium RIFOXYB2_FULL_45_11</name>
    <dbReference type="NCBI Taxonomy" id="1802421"/>
    <lineage>
        <taxon>Bacteria</taxon>
        <taxon>Candidatus Uhriibacteriota</taxon>
    </lineage>
</organism>
<evidence type="ECO:0000313" key="1">
    <source>
        <dbReference type="EMBL" id="OGL97312.1"/>
    </source>
</evidence>